<protein>
    <recommendedName>
        <fullName evidence="1">Restriction endonuclease type II NgoFVII C-terminal B3-like DNA-binding domain-containing protein</fullName>
    </recommendedName>
</protein>
<accession>W1WT25</accession>
<gene>
    <name evidence="2" type="ORF">Q604_UNBC18358G0007</name>
</gene>
<dbReference type="InterPro" id="IPR048923">
    <property type="entry name" value="RE_NgoFVII_C"/>
</dbReference>
<feature type="domain" description="Restriction endonuclease type II NgoFVII C-terminal B3-like DNA-binding" evidence="1">
    <location>
        <begin position="294"/>
        <end position="419"/>
    </location>
</feature>
<dbReference type="AlphaFoldDB" id="W1WT25"/>
<organism evidence="2">
    <name type="scientific">human gut metagenome</name>
    <dbReference type="NCBI Taxonomy" id="408170"/>
    <lineage>
        <taxon>unclassified sequences</taxon>
        <taxon>metagenomes</taxon>
        <taxon>organismal metagenomes</taxon>
    </lineage>
</organism>
<dbReference type="Pfam" id="PF20731">
    <property type="entry name" value="RE_NgoFVII_C"/>
    <property type="match status" value="1"/>
</dbReference>
<comment type="caution">
    <text evidence="2">The sequence shown here is derived from an EMBL/GenBank/DDBJ whole genome shotgun (WGS) entry which is preliminary data.</text>
</comment>
<name>W1WT25_9ZZZZ</name>
<evidence type="ECO:0000313" key="2">
    <source>
        <dbReference type="EMBL" id="ETJ21061.1"/>
    </source>
</evidence>
<evidence type="ECO:0000259" key="1">
    <source>
        <dbReference type="Pfam" id="PF20731"/>
    </source>
</evidence>
<dbReference type="EMBL" id="AZMM01018358">
    <property type="protein sequence ID" value="ETJ21061.1"/>
    <property type="molecule type" value="Genomic_DNA"/>
</dbReference>
<proteinExistence type="predicted"/>
<sequence length="465" mass="54359">MAVLIWDKFSYNERNQYISFLKIFGALSGLFKDIKEGANAKKPYLYYRNHEQLFARVFKVEDLTRKDSAFDALGVWGAERVGIGLKTWIHTNDRTYQKVAEFNKLAPEVLTPLMERGTPEQVVRKVAELRNDRIILDKRLYKTNHDVYHFITRDDDVMNIVETPYDLIDIDSIEFIRTDGKVYLFKDKLHNYKFYKSKSVLLEEFDASQGEIIEKIQIEQYDDPFELIKMISIPGNKISLLHPQYEQADNYEEIDLVSEKNNEHYGVSESRYKLRNVIYLPLYQDKKEGQIVSDCSGINMRHGKSKNKGSNTLRPEYEIEVRISKWIHCIFPRFFGIDGLDENEVKDAELNDFDLILPDGRVLRGRVKQENGKSLQTNPQGALGQWILKDVLGLENREVVTWELLDSLGIDSLKVTKIDNKHFRITVAETGAYEKFKLDYKEEMLEKGLKGRLLPYFRPELVEEL</sequence>
<reference evidence="2" key="1">
    <citation type="submission" date="2013-12" db="EMBL/GenBank/DDBJ databases">
        <title>A Varibaculum cambriense genome reconstructed from a premature infant gut community with otherwise low bacterial novelty that shifts toward anaerobic metabolism during the third week of life.</title>
        <authorList>
            <person name="Brown C.T."/>
            <person name="Sharon I."/>
            <person name="Thomas B.C."/>
            <person name="Castelle C.J."/>
            <person name="Morowitz M.J."/>
            <person name="Banfield J.F."/>
        </authorList>
    </citation>
    <scope>NUCLEOTIDE SEQUENCE</scope>
</reference>